<dbReference type="EMBL" id="JAGPXF010000007">
    <property type="protein sequence ID" value="KAH7235385.1"/>
    <property type="molecule type" value="Genomic_DNA"/>
</dbReference>
<reference evidence="4" key="1">
    <citation type="journal article" date="2021" name="Nat. Commun.">
        <title>Genetic determinants of endophytism in the Arabidopsis root mycobiome.</title>
        <authorList>
            <person name="Mesny F."/>
            <person name="Miyauchi S."/>
            <person name="Thiergart T."/>
            <person name="Pickel B."/>
            <person name="Atanasova L."/>
            <person name="Karlsson M."/>
            <person name="Huettel B."/>
            <person name="Barry K.W."/>
            <person name="Haridas S."/>
            <person name="Chen C."/>
            <person name="Bauer D."/>
            <person name="Andreopoulos W."/>
            <person name="Pangilinan J."/>
            <person name="LaButti K."/>
            <person name="Riley R."/>
            <person name="Lipzen A."/>
            <person name="Clum A."/>
            <person name="Drula E."/>
            <person name="Henrissat B."/>
            <person name="Kohler A."/>
            <person name="Grigoriev I.V."/>
            <person name="Martin F.M."/>
            <person name="Hacquard S."/>
        </authorList>
    </citation>
    <scope>NUCLEOTIDE SEQUENCE</scope>
    <source>
        <strain evidence="4">MPI-SDFR-AT-0068</strain>
    </source>
</reference>
<name>A0A8K0RQR7_9HYPO</name>
<dbReference type="OrthoDB" id="5130013at2759"/>
<dbReference type="GO" id="GO:0045944">
    <property type="term" value="P:positive regulation of transcription by RNA polymerase II"/>
    <property type="evidence" value="ECO:0007669"/>
    <property type="project" value="TreeGrafter"/>
</dbReference>
<dbReference type="PANTHER" id="PTHR37534">
    <property type="entry name" value="TRANSCRIPTIONAL ACTIVATOR PROTEIN UGA3"/>
    <property type="match status" value="1"/>
</dbReference>
<dbReference type="Pfam" id="PF11951">
    <property type="entry name" value="Fungal_trans_2"/>
    <property type="match status" value="1"/>
</dbReference>
<sequence>MNRMRPIRAEAADRGESRYEHKKRLVWTNSMASRGKMMGKATFDTGSEAQHSAAPRGGETSIDNTAHNELVTISLGVEWSLLDPALNHIPESCRDYIRYFDKELSKECVVYNDPSVNPFLALMPLIPWSQALSHLVISISAFHYIHRLIINQSQVSFKNTSPSKPWYSSHTYDWQKSHAGYGKALHTATSNKQKALQCLKHELQVHAERNSDAVIAAVLLFVNLDVVEFGGRGWKHHLRGAEELVKTRKALVKDENSDSANWLRFGIIGATLAPSHSLGSSMPIPFDYCFLDTLRRSEHQTWLGCPADLLSFLHVINTLRTISSNYNQSDEIVGTLLDALNDFSPSAWANDFPDPQHYQSRYHLAHAYKAAIGIYASHVIKQTSAHPFLYGPHILDLTKLGVSHMLQIPANDFHIKSLVWPAFIIGAETQDIDLRQKVQMIVEQIWVSSCCYNVRTAAEMLGVIWGRGQDDRADRTWLQYVWEQDESWLFL</sequence>
<evidence type="ECO:0000256" key="2">
    <source>
        <dbReference type="ARBA" id="ARBA00023242"/>
    </source>
</evidence>
<protein>
    <submittedName>
        <fullName evidence="4">Fungal-specific transcription factor domain-containing protein</fullName>
    </submittedName>
</protein>
<comment type="caution">
    <text evidence="4">The sequence shown here is derived from an EMBL/GenBank/DDBJ whole genome shotgun (WGS) entry which is preliminary data.</text>
</comment>
<dbReference type="Proteomes" id="UP000813427">
    <property type="component" value="Unassembled WGS sequence"/>
</dbReference>
<evidence type="ECO:0000313" key="4">
    <source>
        <dbReference type="EMBL" id="KAH7235385.1"/>
    </source>
</evidence>
<accession>A0A8K0RQR7</accession>
<organism evidence="4 5">
    <name type="scientific">Fusarium tricinctum</name>
    <dbReference type="NCBI Taxonomy" id="61284"/>
    <lineage>
        <taxon>Eukaryota</taxon>
        <taxon>Fungi</taxon>
        <taxon>Dikarya</taxon>
        <taxon>Ascomycota</taxon>
        <taxon>Pezizomycotina</taxon>
        <taxon>Sordariomycetes</taxon>
        <taxon>Hypocreomycetidae</taxon>
        <taxon>Hypocreales</taxon>
        <taxon>Nectriaceae</taxon>
        <taxon>Fusarium</taxon>
        <taxon>Fusarium tricinctum species complex</taxon>
    </lineage>
</organism>
<keyword evidence="2" id="KW-0539">Nucleus</keyword>
<evidence type="ECO:0000256" key="3">
    <source>
        <dbReference type="SAM" id="MobiDB-lite"/>
    </source>
</evidence>
<proteinExistence type="predicted"/>
<evidence type="ECO:0000313" key="5">
    <source>
        <dbReference type="Proteomes" id="UP000813427"/>
    </source>
</evidence>
<dbReference type="AlphaFoldDB" id="A0A8K0RQR7"/>
<dbReference type="GO" id="GO:0005634">
    <property type="term" value="C:nucleus"/>
    <property type="evidence" value="ECO:0007669"/>
    <property type="project" value="UniProtKB-SubCell"/>
</dbReference>
<dbReference type="GO" id="GO:0003700">
    <property type="term" value="F:DNA-binding transcription factor activity"/>
    <property type="evidence" value="ECO:0007669"/>
    <property type="project" value="TreeGrafter"/>
</dbReference>
<dbReference type="PANTHER" id="PTHR37534:SF15">
    <property type="entry name" value="ZN(II)2CYS6 TRANSCRIPTION FACTOR (EUROFUNG)"/>
    <property type="match status" value="1"/>
</dbReference>
<dbReference type="InterPro" id="IPR021858">
    <property type="entry name" value="Fun_TF"/>
</dbReference>
<dbReference type="GO" id="GO:0000976">
    <property type="term" value="F:transcription cis-regulatory region binding"/>
    <property type="evidence" value="ECO:0007669"/>
    <property type="project" value="TreeGrafter"/>
</dbReference>
<comment type="subcellular location">
    <subcellularLocation>
        <location evidence="1">Nucleus</location>
    </subcellularLocation>
</comment>
<evidence type="ECO:0000256" key="1">
    <source>
        <dbReference type="ARBA" id="ARBA00004123"/>
    </source>
</evidence>
<keyword evidence="5" id="KW-1185">Reference proteome</keyword>
<gene>
    <name evidence="4" type="ORF">BKA59DRAFT_458949</name>
</gene>
<feature type="region of interest" description="Disordered" evidence="3">
    <location>
        <begin position="44"/>
        <end position="63"/>
    </location>
</feature>